<dbReference type="InterPro" id="IPR005174">
    <property type="entry name" value="KIB1-4_b-propeller"/>
</dbReference>
<sequence>MRGDWSELNSELLHLISKKLENFSNLIRFRSVCKQWRLAVEPADLTAQLPYLLQPDQTNSLSSTDYHVFSVSSNTTSRIKLPISHLDFNYSARKATYMGFLLVDSSTHPKPPLFLFNPLTETKLHLPFLKGKGVCKMVYVGPNPNPNSNSKTIKEGAHLVVCVADTEKSVMFWRSNDDKVTTLRLPFYQRPVLYYKGKLFVNQWLRPGTIVFDMETGAETEMNTVIPNPTGCFVFNFFVEAIGMGDLLGVIESRSFDSGMRRHKFVVYRLEHTDDFKHCRWIELNGIGERVLFLNIAGQGFCLRTSNLKGFRGNCIYYLDLCKNRNKDDQYRLLRYNMNDGTTEELQNNVHSNATWFVPSLS</sequence>
<feature type="domain" description="KIB1-4 beta-propeller" evidence="2">
    <location>
        <begin position="68"/>
        <end position="326"/>
    </location>
</feature>
<feature type="domain" description="F-box" evidence="1">
    <location>
        <begin position="5"/>
        <end position="40"/>
    </location>
</feature>
<dbReference type="SUPFAM" id="SSF81383">
    <property type="entry name" value="F-box domain"/>
    <property type="match status" value="1"/>
</dbReference>
<reference evidence="3" key="1">
    <citation type="journal article" date="2022" name="Cell">
        <title>Repeat-based holocentromeres influence genome architecture and karyotype evolution.</title>
        <authorList>
            <person name="Hofstatter P.G."/>
            <person name="Thangavel G."/>
            <person name="Lux T."/>
            <person name="Neumann P."/>
            <person name="Vondrak T."/>
            <person name="Novak P."/>
            <person name="Zhang M."/>
            <person name="Costa L."/>
            <person name="Castellani M."/>
            <person name="Scott A."/>
            <person name="Toegelov H."/>
            <person name="Fuchs J."/>
            <person name="Mata-Sucre Y."/>
            <person name="Dias Y."/>
            <person name="Vanzela A.L.L."/>
            <person name="Huettel B."/>
            <person name="Almeida C.C.S."/>
            <person name="Simkova H."/>
            <person name="Souza G."/>
            <person name="Pedrosa-Harand A."/>
            <person name="Macas J."/>
            <person name="Mayer K.F.X."/>
            <person name="Houben A."/>
            <person name="Marques A."/>
        </authorList>
    </citation>
    <scope>NUCLEOTIDE SEQUENCE</scope>
    <source>
        <strain evidence="3">RhyBre1mFocal</strain>
    </source>
</reference>
<evidence type="ECO:0000259" key="2">
    <source>
        <dbReference type="Pfam" id="PF03478"/>
    </source>
</evidence>
<dbReference type="InterPro" id="IPR001810">
    <property type="entry name" value="F-box_dom"/>
</dbReference>
<dbReference type="AlphaFoldDB" id="A0A9Q0HNY1"/>
<evidence type="ECO:0000259" key="1">
    <source>
        <dbReference type="Pfam" id="PF00646"/>
    </source>
</evidence>
<dbReference type="OrthoDB" id="670591at2759"/>
<dbReference type="InterPro" id="IPR036047">
    <property type="entry name" value="F-box-like_dom_sf"/>
</dbReference>
<evidence type="ECO:0000313" key="3">
    <source>
        <dbReference type="EMBL" id="KAJ1692535.1"/>
    </source>
</evidence>
<proteinExistence type="predicted"/>
<keyword evidence="4" id="KW-1185">Reference proteome</keyword>
<gene>
    <name evidence="3" type="ORF">LUZ63_009233</name>
</gene>
<evidence type="ECO:0000313" key="4">
    <source>
        <dbReference type="Proteomes" id="UP001151287"/>
    </source>
</evidence>
<dbReference type="EMBL" id="JAMQYH010000003">
    <property type="protein sequence ID" value="KAJ1692535.1"/>
    <property type="molecule type" value="Genomic_DNA"/>
</dbReference>
<dbReference type="Proteomes" id="UP001151287">
    <property type="component" value="Unassembled WGS sequence"/>
</dbReference>
<protein>
    <recommendedName>
        <fullName evidence="5">F-box domain-containing protein</fullName>
    </recommendedName>
</protein>
<evidence type="ECO:0008006" key="5">
    <source>
        <dbReference type="Google" id="ProtNLM"/>
    </source>
</evidence>
<dbReference type="Pfam" id="PF00646">
    <property type="entry name" value="F-box"/>
    <property type="match status" value="1"/>
</dbReference>
<comment type="caution">
    <text evidence="3">The sequence shown here is derived from an EMBL/GenBank/DDBJ whole genome shotgun (WGS) entry which is preliminary data.</text>
</comment>
<name>A0A9Q0HNY1_9POAL</name>
<accession>A0A9Q0HNY1</accession>
<dbReference type="PANTHER" id="PTHR33110">
    <property type="entry name" value="F-BOX/KELCH-REPEAT PROTEIN-RELATED"/>
    <property type="match status" value="1"/>
</dbReference>
<dbReference type="Pfam" id="PF03478">
    <property type="entry name" value="Beta-prop_KIB1-4"/>
    <property type="match status" value="1"/>
</dbReference>
<dbReference type="Gene3D" id="1.20.1280.50">
    <property type="match status" value="1"/>
</dbReference>
<organism evidence="3 4">
    <name type="scientific">Rhynchospora breviuscula</name>
    <dbReference type="NCBI Taxonomy" id="2022672"/>
    <lineage>
        <taxon>Eukaryota</taxon>
        <taxon>Viridiplantae</taxon>
        <taxon>Streptophyta</taxon>
        <taxon>Embryophyta</taxon>
        <taxon>Tracheophyta</taxon>
        <taxon>Spermatophyta</taxon>
        <taxon>Magnoliopsida</taxon>
        <taxon>Liliopsida</taxon>
        <taxon>Poales</taxon>
        <taxon>Cyperaceae</taxon>
        <taxon>Cyperoideae</taxon>
        <taxon>Rhynchosporeae</taxon>
        <taxon>Rhynchospora</taxon>
    </lineage>
</organism>